<evidence type="ECO:0000256" key="1">
    <source>
        <dbReference type="SAM" id="Phobius"/>
    </source>
</evidence>
<dbReference type="EMBL" id="AP027729">
    <property type="protein sequence ID" value="BDZ43306.1"/>
    <property type="molecule type" value="Genomic_DNA"/>
</dbReference>
<reference evidence="3" key="1">
    <citation type="journal article" date="2019" name="Int. J. Syst. Evol. Microbiol.">
        <title>The Global Catalogue of Microorganisms (GCM) 10K type strain sequencing project: providing services to taxonomists for standard genome sequencing and annotation.</title>
        <authorList>
            <consortium name="The Broad Institute Genomics Platform"/>
            <consortium name="The Broad Institute Genome Sequencing Center for Infectious Disease"/>
            <person name="Wu L."/>
            <person name="Ma J."/>
        </authorList>
    </citation>
    <scope>NUCLEOTIDE SEQUENCE [LARGE SCALE GENOMIC DNA]</scope>
    <source>
        <strain evidence="3">NBRC 108565</strain>
    </source>
</reference>
<organism evidence="2 3">
    <name type="scientific">Paraoerskovia sediminicola</name>
    <dbReference type="NCBI Taxonomy" id="1138587"/>
    <lineage>
        <taxon>Bacteria</taxon>
        <taxon>Bacillati</taxon>
        <taxon>Actinomycetota</taxon>
        <taxon>Actinomycetes</taxon>
        <taxon>Micrococcales</taxon>
        <taxon>Cellulomonadaceae</taxon>
        <taxon>Paraoerskovia</taxon>
    </lineage>
</organism>
<gene>
    <name evidence="2" type="ORF">GCM10025865_26050</name>
</gene>
<dbReference type="InterPro" id="IPR038750">
    <property type="entry name" value="YczE/YyaS-like"/>
</dbReference>
<protein>
    <submittedName>
        <fullName evidence="2">Membrane protein</fullName>
    </submittedName>
</protein>
<keyword evidence="3" id="KW-1185">Reference proteome</keyword>
<dbReference type="Proteomes" id="UP001321475">
    <property type="component" value="Chromosome"/>
</dbReference>
<keyword evidence="1" id="KW-0812">Transmembrane</keyword>
<keyword evidence="1" id="KW-1133">Transmembrane helix</keyword>
<sequence length="204" mass="21245">MVIAVRRAAQLLVGLLAFSASMALLIHAGQGAMPWDVLHQGLVLRTGLPLGLVVVLASLVVLALWIPLREHPGIGTLANVVVIGVSVDPMLALLDRIDPDPGVVAGVLMACTGIVLNGLATAAYIGVHLGPGPRDGLMTGLTRRTGWPVRRVKTAIEVTVVAIGWALGGPLGWATVAFALGVGPVVQLSAPWFEVRRREVVYSG</sequence>
<dbReference type="PANTHER" id="PTHR40078:SF1">
    <property type="entry name" value="INTEGRAL MEMBRANE PROTEIN"/>
    <property type="match status" value="1"/>
</dbReference>
<name>A0ABM8G576_9CELL</name>
<evidence type="ECO:0000313" key="3">
    <source>
        <dbReference type="Proteomes" id="UP001321475"/>
    </source>
</evidence>
<feature type="transmembrane region" description="Helical" evidence="1">
    <location>
        <begin position="73"/>
        <end position="91"/>
    </location>
</feature>
<evidence type="ECO:0000313" key="2">
    <source>
        <dbReference type="EMBL" id="BDZ43306.1"/>
    </source>
</evidence>
<keyword evidence="1" id="KW-0472">Membrane</keyword>
<feature type="transmembrane region" description="Helical" evidence="1">
    <location>
        <begin position="103"/>
        <end position="127"/>
    </location>
</feature>
<dbReference type="RefSeq" id="WP_286217582.1">
    <property type="nucleotide sequence ID" value="NZ_AP027729.1"/>
</dbReference>
<accession>A0ABM8G576</accession>
<dbReference type="Pfam" id="PF19700">
    <property type="entry name" value="DUF6198"/>
    <property type="match status" value="1"/>
</dbReference>
<feature type="transmembrane region" description="Helical" evidence="1">
    <location>
        <begin position="47"/>
        <end position="66"/>
    </location>
</feature>
<dbReference type="PANTHER" id="PTHR40078">
    <property type="entry name" value="INTEGRAL MEMBRANE PROTEIN-RELATED"/>
    <property type="match status" value="1"/>
</dbReference>
<proteinExistence type="predicted"/>